<dbReference type="GO" id="GO:0016020">
    <property type="term" value="C:membrane"/>
    <property type="evidence" value="ECO:0007669"/>
    <property type="project" value="UniProtKB-SubCell"/>
</dbReference>
<dbReference type="AlphaFoldDB" id="A0A542ECG6"/>
<comment type="caution">
    <text evidence="7">The sequence shown here is derived from an EMBL/GenBank/DDBJ whole genome shotgun (WGS) entry which is preliminary data.</text>
</comment>
<comment type="subcellular location">
    <subcellularLocation>
        <location evidence="1">Membrane</location>
        <topology evidence="1">Lipid-anchor</topology>
    </subcellularLocation>
</comment>
<evidence type="ECO:0000313" key="7">
    <source>
        <dbReference type="EMBL" id="TQJ12966.1"/>
    </source>
</evidence>
<dbReference type="PANTHER" id="PTHR30429">
    <property type="entry name" value="D-METHIONINE-BINDING LIPOPROTEIN METQ"/>
    <property type="match status" value="1"/>
</dbReference>
<dbReference type="PIRSF" id="PIRSF002854">
    <property type="entry name" value="MetQ"/>
    <property type="match status" value="1"/>
</dbReference>
<organism evidence="7 8">
    <name type="scientific">Yimella lutea</name>
    <dbReference type="NCBI Taxonomy" id="587872"/>
    <lineage>
        <taxon>Bacteria</taxon>
        <taxon>Bacillati</taxon>
        <taxon>Actinomycetota</taxon>
        <taxon>Actinomycetes</taxon>
        <taxon>Micrococcales</taxon>
        <taxon>Dermacoccaceae</taxon>
        <taxon>Yimella</taxon>
    </lineage>
</organism>
<keyword evidence="4" id="KW-0472">Membrane</keyword>
<name>A0A542ECG6_9MICO</name>
<sequence>MPASDSAIPPLPPYPGHDRGKWLSLIAGASALALAAGFGIGRATAGDDGSGPKLTTVKVGTTEANSDIWPIMQRLGKAEGLTIEPVSFSDYTQANPALSQGQIDLNLFQHLQFLGSYNVEAKQNLTPIGATVITPLPLYSKKHQKLNQIPAGGKIAIPNDATNQARALLVLQAAKLLTLKDGGNALSTPADIDKAASKVTVVPVDAAQTVASLPSVDGAIINNNFALDADLDPNKALFQDDPKSRNAEPYINVVVSRAEDKNNATYAKVVKIWHNPEVLAAKKKETKNTAVIIDRPAAELSKILQRLEKDIAAK</sequence>
<keyword evidence="6" id="KW-0449">Lipoprotein</keyword>
<evidence type="ECO:0000256" key="3">
    <source>
        <dbReference type="ARBA" id="ARBA00022729"/>
    </source>
</evidence>
<protein>
    <submittedName>
        <fullName evidence="7">D-methionine transport system substrate-binding protein</fullName>
    </submittedName>
</protein>
<dbReference type="Proteomes" id="UP000320806">
    <property type="component" value="Unassembled WGS sequence"/>
</dbReference>
<accession>A0A542ECG6</accession>
<evidence type="ECO:0000313" key="8">
    <source>
        <dbReference type="Proteomes" id="UP000320806"/>
    </source>
</evidence>
<reference evidence="7 8" key="1">
    <citation type="submission" date="2019-06" db="EMBL/GenBank/DDBJ databases">
        <title>Sequencing the genomes of 1000 actinobacteria strains.</title>
        <authorList>
            <person name="Klenk H.-P."/>
        </authorList>
    </citation>
    <scope>NUCLEOTIDE SEQUENCE [LARGE SCALE GENOMIC DNA]</scope>
    <source>
        <strain evidence="7 8">DSM 19828</strain>
    </source>
</reference>
<dbReference type="RefSeq" id="WP_246092273.1">
    <property type="nucleotide sequence ID" value="NZ_BAABCI010000039.1"/>
</dbReference>
<evidence type="ECO:0000256" key="5">
    <source>
        <dbReference type="ARBA" id="ARBA00023139"/>
    </source>
</evidence>
<dbReference type="SUPFAM" id="SSF53850">
    <property type="entry name" value="Periplasmic binding protein-like II"/>
    <property type="match status" value="1"/>
</dbReference>
<dbReference type="PANTHER" id="PTHR30429:SF3">
    <property type="entry name" value="LIPOPROTEIN"/>
    <property type="match status" value="1"/>
</dbReference>
<evidence type="ECO:0000256" key="6">
    <source>
        <dbReference type="ARBA" id="ARBA00023288"/>
    </source>
</evidence>
<keyword evidence="5" id="KW-0564">Palmitate</keyword>
<evidence type="ECO:0000256" key="4">
    <source>
        <dbReference type="ARBA" id="ARBA00023136"/>
    </source>
</evidence>
<dbReference type="InterPro" id="IPR004872">
    <property type="entry name" value="Lipoprotein_NlpA"/>
</dbReference>
<evidence type="ECO:0000256" key="2">
    <source>
        <dbReference type="ARBA" id="ARBA00008973"/>
    </source>
</evidence>
<comment type="similarity">
    <text evidence="2">Belongs to the NlpA lipoprotein family.</text>
</comment>
<dbReference type="Pfam" id="PF03180">
    <property type="entry name" value="Lipoprotein_9"/>
    <property type="match status" value="1"/>
</dbReference>
<keyword evidence="8" id="KW-1185">Reference proteome</keyword>
<keyword evidence="3" id="KW-0732">Signal</keyword>
<dbReference type="Gene3D" id="3.40.190.10">
    <property type="entry name" value="Periplasmic binding protein-like II"/>
    <property type="match status" value="2"/>
</dbReference>
<proteinExistence type="inferred from homology"/>
<dbReference type="EMBL" id="VFMO01000001">
    <property type="protein sequence ID" value="TQJ12966.1"/>
    <property type="molecule type" value="Genomic_DNA"/>
</dbReference>
<gene>
    <name evidence="7" type="ORF">FB459_0347</name>
</gene>
<evidence type="ECO:0000256" key="1">
    <source>
        <dbReference type="ARBA" id="ARBA00004635"/>
    </source>
</evidence>